<dbReference type="GO" id="GO:0005524">
    <property type="term" value="F:ATP binding"/>
    <property type="evidence" value="ECO:0007669"/>
    <property type="project" value="UniProtKB-KW"/>
</dbReference>
<evidence type="ECO:0000256" key="5">
    <source>
        <dbReference type="HAMAP-Rule" id="MF_00120"/>
    </source>
</evidence>
<dbReference type="Pfam" id="PF01425">
    <property type="entry name" value="Amidase"/>
    <property type="match status" value="1"/>
</dbReference>
<comment type="caution">
    <text evidence="7">The sequence shown here is derived from an EMBL/GenBank/DDBJ whole genome shotgun (WGS) entry which is preliminary data.</text>
</comment>
<sequence length="470" mass="51705">MIAITNLTIETAHENLKNGAYTCRELLDVYLENIKRRNKELNAYLEIYNDVYEQAEIATEKFKNGTAGLLTGIPFAIKDNILLKGKIASAGSRILENYKATYDATVMKCLKKAGAIVIGRTNMDEFAMGSSTQNSAFGATRNPLDPSLVPGGSSGGSAAAVAGEMALVALGTETCGSVREPAAFCGLVGLKPTYGALSRHGIIAMGNSLDQVSPFGKTVRDVEIIFKALSQYDEEDSTSVPEDLRKGKNSAGKKIGVPWHLFKEGVDPSIMENFKESLEKFKKAGYEILEIETPTSKYSLAAYYIIMPAEVSTNLARFDGMRYGYHEEADNLLGVYKKSRAQGFGREARRRILLGTYVLSHGYYDAYYNKAIKVRQKIRKEIMNTFETVDLIATPPAPFLPFKIGEKLEDPVAMYLCDVFNAPANLSGTPSIAIPSGKNNKGLPFSIQLTAPHWREDWLFEAGKKFESIR</sequence>
<reference evidence="7 8" key="1">
    <citation type="journal article" date="2016" name="Nat. Commun.">
        <title>Thousands of microbial genomes shed light on interconnected biogeochemical processes in an aquifer system.</title>
        <authorList>
            <person name="Anantharaman K."/>
            <person name="Brown C.T."/>
            <person name="Hug L.A."/>
            <person name="Sharon I."/>
            <person name="Castelle C.J."/>
            <person name="Probst A.J."/>
            <person name="Thomas B.C."/>
            <person name="Singh A."/>
            <person name="Wilkins M.J."/>
            <person name="Karaoz U."/>
            <person name="Brodie E.L."/>
            <person name="Williams K.H."/>
            <person name="Hubbard S.S."/>
            <person name="Banfield J.F."/>
        </authorList>
    </citation>
    <scope>NUCLEOTIDE SEQUENCE [LARGE SCALE GENOMIC DNA]</scope>
</reference>
<accession>A0A1F6YA39</accession>
<evidence type="ECO:0000256" key="2">
    <source>
        <dbReference type="ARBA" id="ARBA00022741"/>
    </source>
</evidence>
<protein>
    <recommendedName>
        <fullName evidence="5">Glutamyl-tRNA(Gln) amidotransferase subunit A</fullName>
        <shortName evidence="5">Glu-ADT subunit A</shortName>
        <ecNumber evidence="5">6.3.5.7</ecNumber>
    </recommendedName>
</protein>
<dbReference type="InterPro" id="IPR036928">
    <property type="entry name" value="AS_sf"/>
</dbReference>
<evidence type="ECO:0000313" key="8">
    <source>
        <dbReference type="Proteomes" id="UP000176192"/>
    </source>
</evidence>
<feature type="active site" description="Acyl-ester intermediate" evidence="5">
    <location>
        <position position="177"/>
    </location>
</feature>
<keyword evidence="3 5" id="KW-0067">ATP-binding</keyword>
<dbReference type="NCBIfam" id="TIGR00132">
    <property type="entry name" value="gatA"/>
    <property type="match status" value="1"/>
</dbReference>
<feature type="domain" description="Amidase" evidence="6">
    <location>
        <begin position="25"/>
        <end position="457"/>
    </location>
</feature>
<gene>
    <name evidence="5" type="primary">gatA</name>
    <name evidence="7" type="ORF">A3G06_00820</name>
</gene>
<organism evidence="7 8">
    <name type="scientific">Candidatus Nomurabacteria bacterium RIFCSPLOWO2_12_FULL_46_14</name>
    <dbReference type="NCBI Taxonomy" id="1801797"/>
    <lineage>
        <taxon>Bacteria</taxon>
        <taxon>Candidatus Nomuraibacteriota</taxon>
    </lineage>
</organism>
<dbReference type="STRING" id="1801797.A3G06_00820"/>
<dbReference type="InterPro" id="IPR023631">
    <property type="entry name" value="Amidase_dom"/>
</dbReference>
<evidence type="ECO:0000259" key="6">
    <source>
        <dbReference type="Pfam" id="PF01425"/>
    </source>
</evidence>
<keyword evidence="1 5" id="KW-0436">Ligase</keyword>
<name>A0A1F6YA39_9BACT</name>
<dbReference type="InterPro" id="IPR000120">
    <property type="entry name" value="Amidase"/>
</dbReference>
<dbReference type="AlphaFoldDB" id="A0A1F6YA39"/>
<dbReference type="GO" id="GO:0030956">
    <property type="term" value="C:glutamyl-tRNA(Gln) amidotransferase complex"/>
    <property type="evidence" value="ECO:0007669"/>
    <property type="project" value="InterPro"/>
</dbReference>
<keyword evidence="2 5" id="KW-0547">Nucleotide-binding</keyword>
<dbReference type="InterPro" id="IPR004412">
    <property type="entry name" value="GatA"/>
</dbReference>
<evidence type="ECO:0000256" key="3">
    <source>
        <dbReference type="ARBA" id="ARBA00022840"/>
    </source>
</evidence>
<dbReference type="EMBL" id="MFVV01000023">
    <property type="protein sequence ID" value="OGJ03221.1"/>
    <property type="molecule type" value="Genomic_DNA"/>
</dbReference>
<dbReference type="PANTHER" id="PTHR11895">
    <property type="entry name" value="TRANSAMIDASE"/>
    <property type="match status" value="1"/>
</dbReference>
<comment type="function">
    <text evidence="5">Allows the formation of correctly charged Gln-tRNA(Gln) through the transamidation of misacylated Glu-tRNA(Gln) in organisms which lack glutaminyl-tRNA synthetase. The reaction takes place in the presence of glutamine and ATP through an activated gamma-phospho-Glu-tRNA(Gln).</text>
</comment>
<keyword evidence="4 5" id="KW-0648">Protein biosynthesis</keyword>
<dbReference type="Proteomes" id="UP000176192">
    <property type="component" value="Unassembled WGS sequence"/>
</dbReference>
<comment type="similarity">
    <text evidence="5">Belongs to the amidase family. GatA subfamily.</text>
</comment>
<dbReference type="Gene3D" id="3.90.1300.10">
    <property type="entry name" value="Amidase signature (AS) domain"/>
    <property type="match status" value="1"/>
</dbReference>
<dbReference type="PANTHER" id="PTHR11895:SF151">
    <property type="entry name" value="GLUTAMYL-TRNA(GLN) AMIDOTRANSFERASE SUBUNIT A"/>
    <property type="match status" value="1"/>
</dbReference>
<comment type="subunit">
    <text evidence="5">Heterotrimer of A, B and C subunits.</text>
</comment>
<comment type="catalytic activity">
    <reaction evidence="5">
        <text>L-glutamyl-tRNA(Gln) + L-glutamine + ATP + H2O = L-glutaminyl-tRNA(Gln) + L-glutamate + ADP + phosphate + H(+)</text>
        <dbReference type="Rhea" id="RHEA:17521"/>
        <dbReference type="Rhea" id="RHEA-COMP:9681"/>
        <dbReference type="Rhea" id="RHEA-COMP:9684"/>
        <dbReference type="ChEBI" id="CHEBI:15377"/>
        <dbReference type="ChEBI" id="CHEBI:15378"/>
        <dbReference type="ChEBI" id="CHEBI:29985"/>
        <dbReference type="ChEBI" id="CHEBI:30616"/>
        <dbReference type="ChEBI" id="CHEBI:43474"/>
        <dbReference type="ChEBI" id="CHEBI:58359"/>
        <dbReference type="ChEBI" id="CHEBI:78520"/>
        <dbReference type="ChEBI" id="CHEBI:78521"/>
        <dbReference type="ChEBI" id="CHEBI:456216"/>
        <dbReference type="EC" id="6.3.5.7"/>
    </reaction>
</comment>
<evidence type="ECO:0000256" key="4">
    <source>
        <dbReference type="ARBA" id="ARBA00022917"/>
    </source>
</evidence>
<evidence type="ECO:0000313" key="7">
    <source>
        <dbReference type="EMBL" id="OGJ03221.1"/>
    </source>
</evidence>
<dbReference type="HAMAP" id="MF_00120">
    <property type="entry name" value="GatA"/>
    <property type="match status" value="1"/>
</dbReference>
<dbReference type="GO" id="GO:0050567">
    <property type="term" value="F:glutaminyl-tRNA synthase (glutamine-hydrolyzing) activity"/>
    <property type="evidence" value="ECO:0007669"/>
    <property type="project" value="UniProtKB-UniRule"/>
</dbReference>
<feature type="active site" description="Charge relay system" evidence="5">
    <location>
        <position position="153"/>
    </location>
</feature>
<dbReference type="GO" id="GO:0006412">
    <property type="term" value="P:translation"/>
    <property type="evidence" value="ECO:0007669"/>
    <property type="project" value="UniProtKB-UniRule"/>
</dbReference>
<dbReference type="SUPFAM" id="SSF75304">
    <property type="entry name" value="Amidase signature (AS) enzymes"/>
    <property type="match status" value="1"/>
</dbReference>
<dbReference type="EC" id="6.3.5.7" evidence="5"/>
<evidence type="ECO:0000256" key="1">
    <source>
        <dbReference type="ARBA" id="ARBA00022598"/>
    </source>
</evidence>
<proteinExistence type="inferred from homology"/>
<feature type="active site" description="Charge relay system" evidence="5">
    <location>
        <position position="78"/>
    </location>
</feature>